<dbReference type="Gene3D" id="1.20.1740.10">
    <property type="entry name" value="Amino acid/polyamine transporter I"/>
    <property type="match status" value="1"/>
</dbReference>
<keyword evidence="4" id="KW-1003">Cell membrane</keyword>
<dbReference type="NCBIfam" id="TIGR00835">
    <property type="entry name" value="agcS"/>
    <property type="match status" value="1"/>
</dbReference>
<proteinExistence type="inferred from homology"/>
<dbReference type="GO" id="GO:0005283">
    <property type="term" value="F:amino acid:sodium symporter activity"/>
    <property type="evidence" value="ECO:0007669"/>
    <property type="project" value="InterPro"/>
</dbReference>
<dbReference type="Proteomes" id="UP000000686">
    <property type="component" value="Chromosome"/>
</dbReference>
<keyword evidence="7 9" id="KW-1133">Transmembrane helix</keyword>
<keyword evidence="9" id="KW-0997">Cell inner membrane</keyword>
<dbReference type="HOGENOM" id="CLU_024867_0_1_6"/>
<feature type="compositionally biased region" description="Polar residues" evidence="10">
    <location>
        <begin position="470"/>
        <end position="482"/>
    </location>
</feature>
<protein>
    <submittedName>
        <fullName evidence="11">Amino acid carrier protein</fullName>
    </submittedName>
</protein>
<feature type="transmembrane region" description="Helical" evidence="9">
    <location>
        <begin position="210"/>
        <end position="231"/>
    </location>
</feature>
<dbReference type="EMBL" id="CP002727">
    <property type="protein sequence ID" value="AEF24351.1"/>
    <property type="molecule type" value="Genomic_DNA"/>
</dbReference>
<evidence type="ECO:0000256" key="3">
    <source>
        <dbReference type="ARBA" id="ARBA00022448"/>
    </source>
</evidence>
<feature type="transmembrane region" description="Helical" evidence="9">
    <location>
        <begin position="373"/>
        <end position="393"/>
    </location>
</feature>
<evidence type="ECO:0000256" key="5">
    <source>
        <dbReference type="ARBA" id="ARBA00022692"/>
    </source>
</evidence>
<dbReference type="FunFam" id="1.20.1740.10:FF:000004">
    <property type="entry name" value="Sodium:alanine symporter family protein"/>
    <property type="match status" value="1"/>
</dbReference>
<keyword evidence="12" id="KW-1185">Reference proteome</keyword>
<name>F6AAC4_PSEF1</name>
<feature type="transmembrane region" description="Helical" evidence="9">
    <location>
        <begin position="399"/>
        <end position="422"/>
    </location>
</feature>
<organism evidence="11 12">
    <name type="scientific">Pseudomonas fulva (strain 12-X)</name>
    <dbReference type="NCBI Taxonomy" id="743720"/>
    <lineage>
        <taxon>Bacteria</taxon>
        <taxon>Pseudomonadati</taxon>
        <taxon>Pseudomonadota</taxon>
        <taxon>Gammaproteobacteria</taxon>
        <taxon>Pseudomonadales</taxon>
        <taxon>Pseudomonadaceae</taxon>
        <taxon>Pseudomonas</taxon>
    </lineage>
</organism>
<evidence type="ECO:0000256" key="2">
    <source>
        <dbReference type="ARBA" id="ARBA00009261"/>
    </source>
</evidence>
<feature type="transmembrane region" description="Helical" evidence="9">
    <location>
        <begin position="134"/>
        <end position="155"/>
    </location>
</feature>
<dbReference type="PANTHER" id="PTHR30330">
    <property type="entry name" value="AGSS FAMILY TRANSPORTER, SODIUM-ALANINE"/>
    <property type="match status" value="1"/>
</dbReference>
<feature type="region of interest" description="Disordered" evidence="10">
    <location>
        <begin position="462"/>
        <end position="482"/>
    </location>
</feature>
<keyword evidence="6 9" id="KW-0769">Symport</keyword>
<dbReference type="PROSITE" id="PS00873">
    <property type="entry name" value="NA_ALANINE_SYMP"/>
    <property type="match status" value="1"/>
</dbReference>
<gene>
    <name evidence="11" type="ordered locus">Psefu_4399</name>
</gene>
<evidence type="ECO:0000256" key="4">
    <source>
        <dbReference type="ARBA" id="ARBA00022475"/>
    </source>
</evidence>
<evidence type="ECO:0000256" key="1">
    <source>
        <dbReference type="ARBA" id="ARBA00004651"/>
    </source>
</evidence>
<evidence type="ECO:0000256" key="6">
    <source>
        <dbReference type="ARBA" id="ARBA00022847"/>
    </source>
</evidence>
<keyword evidence="5 9" id="KW-0812">Transmembrane</keyword>
<dbReference type="InterPro" id="IPR001463">
    <property type="entry name" value="Na/Ala_symport"/>
</dbReference>
<evidence type="ECO:0000256" key="10">
    <source>
        <dbReference type="SAM" id="MobiDB-lite"/>
    </source>
</evidence>
<evidence type="ECO:0000256" key="9">
    <source>
        <dbReference type="RuleBase" id="RU363064"/>
    </source>
</evidence>
<accession>F6AAC4</accession>
<dbReference type="OrthoDB" id="9806926at2"/>
<keyword evidence="8 9" id="KW-0472">Membrane</keyword>
<comment type="similarity">
    <text evidence="2 9">Belongs to the alanine or glycine:cation symporter (AGCS) (TC 2.A.25) family.</text>
</comment>
<feature type="transmembrane region" description="Helical" evidence="9">
    <location>
        <begin position="6"/>
        <end position="27"/>
    </location>
</feature>
<keyword evidence="3 9" id="KW-0813">Transport</keyword>
<dbReference type="RefSeq" id="WP_013793473.1">
    <property type="nucleotide sequence ID" value="NC_015556.1"/>
</dbReference>
<dbReference type="Pfam" id="PF01235">
    <property type="entry name" value="Na_Ala_symp"/>
    <property type="match status" value="1"/>
</dbReference>
<dbReference type="STRING" id="743720.Psefu_4399"/>
<dbReference type="PRINTS" id="PR00175">
    <property type="entry name" value="NAALASMPORT"/>
</dbReference>
<evidence type="ECO:0000256" key="7">
    <source>
        <dbReference type="ARBA" id="ARBA00022989"/>
    </source>
</evidence>
<sequence length="482" mass="51593">MLEVLNDFLSGKVLIVLIVGLGSYFTLRSRFVQFRHFAHMFSVFKDSIRSSGGQLSSFQALMLSLAGRVGAGNIAGVGIAVTLGGPGAVFWMWVTALVGMSSSFFECTLAQVYKRSDGDGLYRGGPAYYIQHGLKLRWMAMVFAVLLLVTYGFAFNGLQSFTVTHSLENAFNIPVQYSGIALAVLLGLVFIGGIKRIASVSDLLVPVKTLAYIAVTVYVIISQIDLVPGMLATIVKSAFGLEPAFAGLLGSAIVMGVKRGVFANEAGLGSAPNVAAVASVKHPAAQGVVQAFSVFLDTFVICTCTALLILLSGFYTPGFEGDGIVLTQNSLAAVVGDWGRTFISVALSLFVFTCILYNYYLGENALQFLVGRSKVALLTYRGLVLALICWGSMQNLGTVFAFADITMTCLAFVNLTALAMLIKVGLRVMKDYDEQRKAGIEQPVFDGSKFADLDLDRASWPTAKPAVDAQPQSAPELLSTQR</sequence>
<feature type="transmembrane region" description="Helical" evidence="9">
    <location>
        <begin position="291"/>
        <end position="315"/>
    </location>
</feature>
<comment type="subcellular location">
    <subcellularLocation>
        <location evidence="9">Cell inner membrane</location>
        <topology evidence="9">Multi-pass membrane protein</topology>
    </subcellularLocation>
    <subcellularLocation>
        <location evidence="1">Cell membrane</location>
        <topology evidence="1">Multi-pass membrane protein</topology>
    </subcellularLocation>
</comment>
<evidence type="ECO:0000256" key="8">
    <source>
        <dbReference type="ARBA" id="ARBA00023136"/>
    </source>
</evidence>
<feature type="transmembrane region" description="Helical" evidence="9">
    <location>
        <begin position="175"/>
        <end position="198"/>
    </location>
</feature>
<evidence type="ECO:0000313" key="12">
    <source>
        <dbReference type="Proteomes" id="UP000000686"/>
    </source>
</evidence>
<dbReference type="eggNOG" id="COG1115">
    <property type="taxonomic scope" value="Bacteria"/>
</dbReference>
<dbReference type="PANTHER" id="PTHR30330:SF1">
    <property type="entry name" value="AMINO-ACID CARRIER PROTEIN ALST"/>
    <property type="match status" value="1"/>
</dbReference>
<dbReference type="KEGG" id="pfv:Psefu_4399"/>
<evidence type="ECO:0000313" key="11">
    <source>
        <dbReference type="EMBL" id="AEF24351.1"/>
    </source>
</evidence>
<feature type="transmembrane region" description="Helical" evidence="9">
    <location>
        <begin position="65"/>
        <end position="84"/>
    </location>
</feature>
<reference evidence="11 12" key="1">
    <citation type="submission" date="2011-04" db="EMBL/GenBank/DDBJ databases">
        <title>Complete sequence of Pseudomonas fulva 12-X.</title>
        <authorList>
            <consortium name="US DOE Joint Genome Institute"/>
            <person name="Lucas S."/>
            <person name="Han J."/>
            <person name="Lapidus A."/>
            <person name="Cheng J.-F."/>
            <person name="Goodwin L."/>
            <person name="Pitluck S."/>
            <person name="Peters L."/>
            <person name="Mikhailova N."/>
            <person name="Pagani I."/>
            <person name="Davenport K."/>
            <person name="Han C."/>
            <person name="Tapia R."/>
            <person name="Land M."/>
            <person name="Hauser L."/>
            <person name="Kyrpides N."/>
            <person name="Ivanova N."/>
            <person name="Pagani I."/>
            <person name="Lcollab F.I."/>
            <person name="Woyke T."/>
        </authorList>
    </citation>
    <scope>NUCLEOTIDE SEQUENCE [LARGE SCALE GENOMIC DNA]</scope>
    <source>
        <strain evidence="12">12-X</strain>
    </source>
</reference>
<dbReference type="GO" id="GO:0005886">
    <property type="term" value="C:plasma membrane"/>
    <property type="evidence" value="ECO:0007669"/>
    <property type="project" value="UniProtKB-SubCell"/>
</dbReference>
<dbReference type="AlphaFoldDB" id="F6AAC4"/>
<feature type="transmembrane region" description="Helical" evidence="9">
    <location>
        <begin position="341"/>
        <end position="361"/>
    </location>
</feature>